<dbReference type="OrthoDB" id="2625039at2"/>
<accession>A0A1R0ZGP7</accession>
<comment type="caution">
    <text evidence="1">The sequence shown here is derived from an EMBL/GenBank/DDBJ whole genome shotgun (WGS) entry which is preliminary data.</text>
</comment>
<evidence type="ECO:0000313" key="2">
    <source>
        <dbReference type="Proteomes" id="UP000187425"/>
    </source>
</evidence>
<sequence length="169" mass="19222">MRGDLIDKEEMANYFYVEYNLMITNNSPLDLKSVVVTVDEKDTIQMDSLIDSNIKLGEVAKFQMKNGKHVFKVTLNPKKNYSVSREFTEIFRKGIIVINNLVSSEQNTNINDIVINLSDFLEGMTGELLVKNPIDYLFNSTFDLTGIEDQIVALYAKKTPSFPIILQKG</sequence>
<name>A0A1R0ZGP7_9BACL</name>
<dbReference type="AlphaFoldDB" id="A0A1R0ZGP7"/>
<dbReference type="EMBL" id="MPTW01000006">
    <property type="protein sequence ID" value="OME69862.1"/>
    <property type="molecule type" value="Genomic_DNA"/>
</dbReference>
<reference evidence="1 2" key="1">
    <citation type="submission" date="2016-11" db="EMBL/GenBank/DDBJ databases">
        <title>Paenibacillus species isolates.</title>
        <authorList>
            <person name="Beno S.M."/>
        </authorList>
    </citation>
    <scope>NUCLEOTIDE SEQUENCE [LARGE SCALE GENOMIC DNA]</scope>
    <source>
        <strain evidence="1 2">FSL H7-0443</strain>
    </source>
</reference>
<proteinExistence type="predicted"/>
<dbReference type="Proteomes" id="UP000187425">
    <property type="component" value="Unassembled WGS sequence"/>
</dbReference>
<gene>
    <name evidence="1" type="ORF">BSK65_13105</name>
</gene>
<organism evidence="1 2">
    <name type="scientific">Paenibacillus odorifer</name>
    <dbReference type="NCBI Taxonomy" id="189426"/>
    <lineage>
        <taxon>Bacteria</taxon>
        <taxon>Bacillati</taxon>
        <taxon>Bacillota</taxon>
        <taxon>Bacilli</taxon>
        <taxon>Bacillales</taxon>
        <taxon>Paenibacillaceae</taxon>
        <taxon>Paenibacillus</taxon>
    </lineage>
</organism>
<evidence type="ECO:0000313" key="1">
    <source>
        <dbReference type="EMBL" id="OME69862.1"/>
    </source>
</evidence>
<protein>
    <submittedName>
        <fullName evidence="1">Uncharacterized protein</fullName>
    </submittedName>
</protein>
<dbReference type="RefSeq" id="WP_076284731.1">
    <property type="nucleotide sequence ID" value="NZ_MPTW01000006.1"/>
</dbReference>